<dbReference type="Pfam" id="PF00652">
    <property type="entry name" value="Ricin_B_lectin"/>
    <property type="match status" value="1"/>
</dbReference>
<dbReference type="SUPFAM" id="SSF49899">
    <property type="entry name" value="Concanavalin A-like lectins/glucanases"/>
    <property type="match status" value="1"/>
</dbReference>
<evidence type="ECO:0000256" key="2">
    <source>
        <dbReference type="SAM" id="MobiDB-lite"/>
    </source>
</evidence>
<dbReference type="EMBL" id="PVZC01000002">
    <property type="protein sequence ID" value="PRY00494.1"/>
    <property type="molecule type" value="Genomic_DNA"/>
</dbReference>
<dbReference type="PROSITE" id="PS51318">
    <property type="entry name" value="TAT"/>
    <property type="match status" value="1"/>
</dbReference>
<accession>A0A2T0Q9G0</accession>
<dbReference type="InterPro" id="IPR035992">
    <property type="entry name" value="Ricin_B-like_lectins"/>
</dbReference>
<dbReference type="AlphaFoldDB" id="A0A2T0Q9G0"/>
<dbReference type="InterPro" id="IPR000772">
    <property type="entry name" value="Ricin_B_lectin"/>
</dbReference>
<feature type="chain" id="PRO_5038687543" evidence="3">
    <location>
        <begin position="37"/>
        <end position="431"/>
    </location>
</feature>
<sequence>MTATRSPRARRPRPVLAALAALAVALGTLAAGLAPAAPARADEPAGAMPTAIGPLVWADEFNGPAGQSPDPSRWQMETGGHGWGNNESQYYTNRPSNASLDGSGNLVITARRENPGDYQCHYGRCEYTSARLNTSGRFTQAYGRFEARMRLPRGQGIWPAFWMLGDNFGQVGWPASGELDIMENIGREPSTVHGTLHGPGYSGGSGVTGSYTLPGGRVFADGFHTFTVDWTPTSISWYVDGTLFQTRTAADLRGNPWVFDHPFFMILNVAVGGNWPGYPDGSTQFPQSLTVDYVRVYSWVNDGGTGGGAITGLGGRCLDVAGANTANGTTVQMYDCNGTNAQRWTRPGDGTVRALGKCLDISGGATNDGARVQLWDCNGTAAQQWVYTAARDLVNPAADRCLDVTNGTAANAIPVQLWTCNGTAAQKWTVT</sequence>
<dbReference type="CDD" id="cd08023">
    <property type="entry name" value="GH16_laminarinase_like"/>
    <property type="match status" value="1"/>
</dbReference>
<dbReference type="Gene3D" id="2.80.10.50">
    <property type="match status" value="2"/>
</dbReference>
<dbReference type="CDD" id="cd23451">
    <property type="entry name" value="beta-trefoil_Ricin_laminarinase"/>
    <property type="match status" value="1"/>
</dbReference>
<keyword evidence="6" id="KW-1185">Reference proteome</keyword>
<dbReference type="InterPro" id="IPR000757">
    <property type="entry name" value="Beta-glucanase-like"/>
</dbReference>
<evidence type="ECO:0000256" key="1">
    <source>
        <dbReference type="ARBA" id="ARBA00006865"/>
    </source>
</evidence>
<dbReference type="Proteomes" id="UP000237846">
    <property type="component" value="Unassembled WGS sequence"/>
</dbReference>
<comment type="caution">
    <text evidence="5">The sequence shown here is derived from an EMBL/GenBank/DDBJ whole genome shotgun (WGS) entry which is preliminary data.</text>
</comment>
<dbReference type="PROSITE" id="PS50231">
    <property type="entry name" value="RICIN_B_LECTIN"/>
    <property type="match status" value="1"/>
</dbReference>
<dbReference type="InterPro" id="IPR013320">
    <property type="entry name" value="ConA-like_dom_sf"/>
</dbReference>
<comment type="similarity">
    <text evidence="1">Belongs to the glycosyl hydrolase 16 family.</text>
</comment>
<feature type="region of interest" description="Disordered" evidence="2">
    <location>
        <begin position="58"/>
        <end position="89"/>
    </location>
</feature>
<dbReference type="PANTHER" id="PTHR10963">
    <property type="entry name" value="GLYCOSYL HYDROLASE-RELATED"/>
    <property type="match status" value="1"/>
</dbReference>
<dbReference type="GO" id="GO:0004553">
    <property type="term" value="F:hydrolase activity, hydrolyzing O-glycosyl compounds"/>
    <property type="evidence" value="ECO:0007669"/>
    <property type="project" value="InterPro"/>
</dbReference>
<dbReference type="PROSITE" id="PS51762">
    <property type="entry name" value="GH16_2"/>
    <property type="match status" value="1"/>
</dbReference>
<evidence type="ECO:0000256" key="3">
    <source>
        <dbReference type="SAM" id="SignalP"/>
    </source>
</evidence>
<dbReference type="GO" id="GO:0005975">
    <property type="term" value="P:carbohydrate metabolic process"/>
    <property type="evidence" value="ECO:0007669"/>
    <property type="project" value="InterPro"/>
</dbReference>
<organism evidence="5 6">
    <name type="scientific">Allonocardiopsis opalescens</name>
    <dbReference type="NCBI Taxonomy" id="1144618"/>
    <lineage>
        <taxon>Bacteria</taxon>
        <taxon>Bacillati</taxon>
        <taxon>Actinomycetota</taxon>
        <taxon>Actinomycetes</taxon>
        <taxon>Streptosporangiales</taxon>
        <taxon>Allonocardiopsis</taxon>
    </lineage>
</organism>
<feature type="signal peptide" evidence="3">
    <location>
        <begin position="1"/>
        <end position="36"/>
    </location>
</feature>
<evidence type="ECO:0000313" key="6">
    <source>
        <dbReference type="Proteomes" id="UP000237846"/>
    </source>
</evidence>
<gene>
    <name evidence="5" type="ORF">CLV72_102125</name>
</gene>
<name>A0A2T0Q9G0_9ACTN</name>
<evidence type="ECO:0000313" key="5">
    <source>
        <dbReference type="EMBL" id="PRY00494.1"/>
    </source>
</evidence>
<dbReference type="NCBIfam" id="NF035930">
    <property type="entry name" value="lectin_2"/>
    <property type="match status" value="1"/>
</dbReference>
<dbReference type="Pfam" id="PF00722">
    <property type="entry name" value="Glyco_hydro_16"/>
    <property type="match status" value="1"/>
</dbReference>
<reference evidence="5 6" key="1">
    <citation type="submission" date="2018-03" db="EMBL/GenBank/DDBJ databases">
        <title>Genomic Encyclopedia of Archaeal and Bacterial Type Strains, Phase II (KMG-II): from individual species to whole genera.</title>
        <authorList>
            <person name="Goeker M."/>
        </authorList>
    </citation>
    <scope>NUCLEOTIDE SEQUENCE [LARGE SCALE GENOMIC DNA]</scope>
    <source>
        <strain evidence="5 6">DSM 45601</strain>
    </source>
</reference>
<dbReference type="Gene3D" id="2.60.120.200">
    <property type="match status" value="1"/>
</dbReference>
<dbReference type="RefSeq" id="WP_106241927.1">
    <property type="nucleotide sequence ID" value="NZ_PVZC01000002.1"/>
</dbReference>
<proteinExistence type="inferred from homology"/>
<protein>
    <submittedName>
        <fullName evidence="5">Beta-glucanase (GH16 family)</fullName>
    </submittedName>
</protein>
<dbReference type="SUPFAM" id="SSF50370">
    <property type="entry name" value="Ricin B-like lectins"/>
    <property type="match status" value="1"/>
</dbReference>
<dbReference type="InterPro" id="IPR006311">
    <property type="entry name" value="TAT_signal"/>
</dbReference>
<dbReference type="PANTHER" id="PTHR10963:SF55">
    <property type="entry name" value="GLYCOSIDE HYDROLASE FAMILY 16 PROTEIN"/>
    <property type="match status" value="1"/>
</dbReference>
<dbReference type="InterPro" id="IPR050546">
    <property type="entry name" value="Glycosyl_Hydrlase_16"/>
</dbReference>
<feature type="domain" description="GH16" evidence="4">
    <location>
        <begin position="41"/>
        <end position="302"/>
    </location>
</feature>
<dbReference type="SMART" id="SM00458">
    <property type="entry name" value="RICIN"/>
    <property type="match status" value="1"/>
</dbReference>
<keyword evidence="3" id="KW-0732">Signal</keyword>
<evidence type="ECO:0000259" key="4">
    <source>
        <dbReference type="PROSITE" id="PS51762"/>
    </source>
</evidence>
<dbReference type="OrthoDB" id="9809583at2"/>